<dbReference type="Proteomes" id="UP000095283">
    <property type="component" value="Unplaced"/>
</dbReference>
<accession>A0A1I7WCB8</accession>
<dbReference type="WBParaSite" id="Hba_02356">
    <property type="protein sequence ID" value="Hba_02356"/>
    <property type="gene ID" value="Hba_02356"/>
</dbReference>
<organism evidence="2 3">
    <name type="scientific">Heterorhabditis bacteriophora</name>
    <name type="common">Entomopathogenic nematode worm</name>
    <dbReference type="NCBI Taxonomy" id="37862"/>
    <lineage>
        <taxon>Eukaryota</taxon>
        <taxon>Metazoa</taxon>
        <taxon>Ecdysozoa</taxon>
        <taxon>Nematoda</taxon>
        <taxon>Chromadorea</taxon>
        <taxon>Rhabditida</taxon>
        <taxon>Rhabditina</taxon>
        <taxon>Rhabditomorpha</taxon>
        <taxon>Strongyloidea</taxon>
        <taxon>Heterorhabditidae</taxon>
        <taxon>Heterorhabditis</taxon>
    </lineage>
</organism>
<feature type="signal peptide" evidence="1">
    <location>
        <begin position="1"/>
        <end position="19"/>
    </location>
</feature>
<evidence type="ECO:0000313" key="2">
    <source>
        <dbReference type="Proteomes" id="UP000095283"/>
    </source>
</evidence>
<evidence type="ECO:0000313" key="3">
    <source>
        <dbReference type="WBParaSite" id="Hba_02356"/>
    </source>
</evidence>
<feature type="chain" id="PRO_5009310557" evidence="1">
    <location>
        <begin position="20"/>
        <end position="55"/>
    </location>
</feature>
<dbReference type="AlphaFoldDB" id="A0A1I7WCB8"/>
<sequence length="55" mass="5986">MVWGAFSDMGLVDLAFVFASLSSKTMPQSTPVEAPGLGCKTIVWTLWTGHRSLRT</sequence>
<evidence type="ECO:0000256" key="1">
    <source>
        <dbReference type="SAM" id="SignalP"/>
    </source>
</evidence>
<protein>
    <submittedName>
        <fullName evidence="3">Secreted protein</fullName>
    </submittedName>
</protein>
<reference evidence="3" key="1">
    <citation type="submission" date="2016-11" db="UniProtKB">
        <authorList>
            <consortium name="WormBaseParasite"/>
        </authorList>
    </citation>
    <scope>IDENTIFICATION</scope>
</reference>
<keyword evidence="1" id="KW-0732">Signal</keyword>
<proteinExistence type="predicted"/>
<name>A0A1I7WCB8_HETBA</name>
<keyword evidence="2" id="KW-1185">Reference proteome</keyword>